<dbReference type="InterPro" id="IPR032710">
    <property type="entry name" value="NTF2-like_dom_sf"/>
</dbReference>
<dbReference type="PANTHER" id="PTHR38436:SF3">
    <property type="entry name" value="CARBOXYMETHYLENEBUTENOLIDASE-RELATED"/>
    <property type="match status" value="1"/>
</dbReference>
<dbReference type="SUPFAM" id="SSF54427">
    <property type="entry name" value="NTF2-like"/>
    <property type="match status" value="1"/>
</dbReference>
<dbReference type="EMBL" id="KQ947414">
    <property type="protein sequence ID" value="KUJ17600.1"/>
    <property type="molecule type" value="Genomic_DNA"/>
</dbReference>
<evidence type="ECO:0000313" key="1">
    <source>
        <dbReference type="EMBL" id="KUJ17600.1"/>
    </source>
</evidence>
<dbReference type="InterPro" id="IPR009959">
    <property type="entry name" value="Cyclase_SnoaL-like"/>
</dbReference>
<dbReference type="AlphaFoldDB" id="A0A194XBR1"/>
<evidence type="ECO:0000313" key="2">
    <source>
        <dbReference type="Proteomes" id="UP000070700"/>
    </source>
</evidence>
<dbReference type="PANTHER" id="PTHR38436">
    <property type="entry name" value="POLYKETIDE CYCLASE SNOAL-LIKE DOMAIN"/>
    <property type="match status" value="1"/>
</dbReference>
<proteinExistence type="predicted"/>
<reference evidence="1 2" key="1">
    <citation type="submission" date="2015-10" db="EMBL/GenBank/DDBJ databases">
        <title>Full genome of DAOMC 229536 Phialocephala scopiformis, a fungal endophyte of spruce producing the potent anti-insectan compound rugulosin.</title>
        <authorList>
            <consortium name="DOE Joint Genome Institute"/>
            <person name="Walker A.K."/>
            <person name="Frasz S.L."/>
            <person name="Seifert K.A."/>
            <person name="Miller J.D."/>
            <person name="Mondo S.J."/>
            <person name="Labutti K."/>
            <person name="Lipzen A."/>
            <person name="Dockter R."/>
            <person name="Kennedy M."/>
            <person name="Grigoriev I.V."/>
            <person name="Spatafora J.W."/>
        </authorList>
    </citation>
    <scope>NUCLEOTIDE SEQUENCE [LARGE SCALE GENOMIC DNA]</scope>
    <source>
        <strain evidence="1 2">CBS 120377</strain>
    </source>
</reference>
<sequence>MTLDIDTSKAPTPLPTPRLTKVSSRVSLLSPLSRQGSGPGLIILTSDSKDNLAIKQGVPSLLRKWAEEGYSVVEIQENALQNGKAEELLERAVSALSECEKCEPKGVVGLVAYEPKLWNQVASKLHSFKEIVAAILYASASEVSSLEPSHLPLIRHVAGKFKATRSPQLTDYENPQVSSYLFATPFQDHFNYSAEAVSHTRNLTFLKKHMNGPFFDLEVIWDEHTYFEFENRSVEHTMATMVDEPYVNHIPTITGGIGRENLTSFYAHHFIFKNPEDTELELISRTIGVDRIVDEFIFKFTHQTEVDWLIPGIPATNKRVEIPFMAVVNIRGDRLYHEHIAWDQGTVLAQLGLLPEYLPYPHPLPDGRQPGAGKKFEYRLPVAGIETAEKMRDKNSVSSNEMFAFGIREV</sequence>
<dbReference type="RefSeq" id="XP_018071955.1">
    <property type="nucleotide sequence ID" value="XM_018214915.1"/>
</dbReference>
<protein>
    <submittedName>
        <fullName evidence="1">NTF2-like protein</fullName>
    </submittedName>
</protein>
<dbReference type="OrthoDB" id="5440at2759"/>
<organism evidence="1 2">
    <name type="scientific">Mollisia scopiformis</name>
    <name type="common">Conifer needle endophyte fungus</name>
    <name type="synonym">Phialocephala scopiformis</name>
    <dbReference type="NCBI Taxonomy" id="149040"/>
    <lineage>
        <taxon>Eukaryota</taxon>
        <taxon>Fungi</taxon>
        <taxon>Dikarya</taxon>
        <taxon>Ascomycota</taxon>
        <taxon>Pezizomycotina</taxon>
        <taxon>Leotiomycetes</taxon>
        <taxon>Helotiales</taxon>
        <taxon>Mollisiaceae</taxon>
        <taxon>Mollisia</taxon>
    </lineage>
</organism>
<accession>A0A194XBR1</accession>
<dbReference type="KEGG" id="psco:LY89DRAFT_684606"/>
<dbReference type="Gene3D" id="3.10.450.50">
    <property type="match status" value="1"/>
</dbReference>
<gene>
    <name evidence="1" type="ORF">LY89DRAFT_684606</name>
</gene>
<dbReference type="STRING" id="149040.A0A194XBR1"/>
<dbReference type="GeneID" id="28824641"/>
<dbReference type="Proteomes" id="UP000070700">
    <property type="component" value="Unassembled WGS sequence"/>
</dbReference>
<dbReference type="GO" id="GO:0030638">
    <property type="term" value="P:polyketide metabolic process"/>
    <property type="evidence" value="ECO:0007669"/>
    <property type="project" value="InterPro"/>
</dbReference>
<name>A0A194XBR1_MOLSC</name>
<dbReference type="InParanoid" id="A0A194XBR1"/>
<keyword evidence="2" id="KW-1185">Reference proteome</keyword>